<gene>
    <name evidence="1" type="ORF">BCR44DRAFT_1500468</name>
</gene>
<reference evidence="1 2" key="1">
    <citation type="submission" date="2016-07" db="EMBL/GenBank/DDBJ databases">
        <title>Pervasive Adenine N6-methylation of Active Genes in Fungi.</title>
        <authorList>
            <consortium name="DOE Joint Genome Institute"/>
            <person name="Mondo S.J."/>
            <person name="Dannebaum R.O."/>
            <person name="Kuo R.C."/>
            <person name="Labutti K."/>
            <person name="Haridas S."/>
            <person name="Kuo A."/>
            <person name="Salamov A."/>
            <person name="Ahrendt S.R."/>
            <person name="Lipzen A."/>
            <person name="Sullivan W."/>
            <person name="Andreopoulos W.B."/>
            <person name="Clum A."/>
            <person name="Lindquist E."/>
            <person name="Daum C."/>
            <person name="Ramamoorthy G.K."/>
            <person name="Gryganskyi A."/>
            <person name="Culley D."/>
            <person name="Magnuson J.K."/>
            <person name="James T.Y."/>
            <person name="O'Malley M.A."/>
            <person name="Stajich J.E."/>
            <person name="Spatafora J.W."/>
            <person name="Visel A."/>
            <person name="Grigoriev I.V."/>
        </authorList>
    </citation>
    <scope>NUCLEOTIDE SEQUENCE [LARGE SCALE GENOMIC DNA]</scope>
    <source>
        <strain evidence="1 2">PL171</strain>
    </source>
</reference>
<protein>
    <recommendedName>
        <fullName evidence="3">Integrase catalytic domain-containing protein</fullName>
    </recommendedName>
</protein>
<name>A0A1Y2HIQ9_9FUNG</name>
<dbReference type="GO" id="GO:0003676">
    <property type="term" value="F:nucleic acid binding"/>
    <property type="evidence" value="ECO:0007669"/>
    <property type="project" value="InterPro"/>
</dbReference>
<evidence type="ECO:0008006" key="3">
    <source>
        <dbReference type="Google" id="ProtNLM"/>
    </source>
</evidence>
<dbReference type="AlphaFoldDB" id="A0A1Y2HIQ9"/>
<sequence>MADLAMSDSLVLATLVVSSGRNAHKSIWPLRALLRATTLNHLAEANRAPGYAHASCERCPPPRLANGATLRPIQDTFGRFVWLFPVPNNTAQHAIASLQSVAHLFGFPRRVLVDKGASMWMRPYSRLPMTSLPTDLSSNGTSLVHSQSPAHGYSQLALRYAPSASRTFAGGDVVALYTPCVSKADQGLAKKLTPHWTFRSVSSLNHEGAAGARLAVAIGESRSVARSAFKQVPGQPNKMLFIALGANRVPRLVVVDLVSATRVLFPRLHGDRGEYSHGDSLERTGMHVKRTVTQMAAREIPPRASLVSKDLNMDSLNAAQLVNWTSASAASSASRMAAIVQSRARVWSDANAQPFSFSAPNQQGNVPPFPSLPGAAHDHAPTRHVALSDASDEIRAKLVAANANDVVVMVTAAHRAVLVALIAALEERDGVSGRRQYASMVELLGHVPGMVDLVVSDPALLAAFVYSRGRQTFKSLWPVRALLWGTSEHTARATSARDERRRIEEVLVAAVSGDYMATVARQPKPRLDNGATLRSAFVVAWADARSTEPTGFWLCLGTRTSTMYSGVGWRCFERGRVVVTGLDSAAVAKWFPHARTVALGVS</sequence>
<dbReference type="InterPro" id="IPR036397">
    <property type="entry name" value="RNaseH_sf"/>
</dbReference>
<accession>A0A1Y2HIQ9</accession>
<evidence type="ECO:0000313" key="2">
    <source>
        <dbReference type="Proteomes" id="UP000193411"/>
    </source>
</evidence>
<keyword evidence="2" id="KW-1185">Reference proteome</keyword>
<dbReference type="EMBL" id="MCFL01000028">
    <property type="protein sequence ID" value="ORZ34488.1"/>
    <property type="molecule type" value="Genomic_DNA"/>
</dbReference>
<organism evidence="1 2">
    <name type="scientific">Catenaria anguillulae PL171</name>
    <dbReference type="NCBI Taxonomy" id="765915"/>
    <lineage>
        <taxon>Eukaryota</taxon>
        <taxon>Fungi</taxon>
        <taxon>Fungi incertae sedis</taxon>
        <taxon>Blastocladiomycota</taxon>
        <taxon>Blastocladiomycetes</taxon>
        <taxon>Blastocladiales</taxon>
        <taxon>Catenariaceae</taxon>
        <taxon>Catenaria</taxon>
    </lineage>
</organism>
<proteinExistence type="predicted"/>
<dbReference type="OrthoDB" id="8014450at2759"/>
<dbReference type="Gene3D" id="3.30.420.10">
    <property type="entry name" value="Ribonuclease H-like superfamily/Ribonuclease H"/>
    <property type="match status" value="1"/>
</dbReference>
<comment type="caution">
    <text evidence="1">The sequence shown here is derived from an EMBL/GenBank/DDBJ whole genome shotgun (WGS) entry which is preliminary data.</text>
</comment>
<evidence type="ECO:0000313" key="1">
    <source>
        <dbReference type="EMBL" id="ORZ34488.1"/>
    </source>
</evidence>
<dbReference type="Proteomes" id="UP000193411">
    <property type="component" value="Unassembled WGS sequence"/>
</dbReference>